<feature type="compositionally biased region" description="Pro residues" evidence="1">
    <location>
        <begin position="22"/>
        <end position="35"/>
    </location>
</feature>
<feature type="region of interest" description="Disordered" evidence="1">
    <location>
        <begin position="1"/>
        <end position="64"/>
    </location>
</feature>
<feature type="compositionally biased region" description="Basic and acidic residues" evidence="1">
    <location>
        <begin position="52"/>
        <end position="64"/>
    </location>
</feature>
<protein>
    <submittedName>
        <fullName evidence="2">Uncharacterized protein</fullName>
    </submittedName>
</protein>
<evidence type="ECO:0000313" key="2">
    <source>
        <dbReference type="EMBL" id="JAE13586.1"/>
    </source>
</evidence>
<reference evidence="2" key="2">
    <citation type="journal article" date="2015" name="Data Brief">
        <title>Shoot transcriptome of the giant reed, Arundo donax.</title>
        <authorList>
            <person name="Barrero R.A."/>
            <person name="Guerrero F.D."/>
            <person name="Moolhuijzen P."/>
            <person name="Goolsby J.A."/>
            <person name="Tidwell J."/>
            <person name="Bellgard S.E."/>
            <person name="Bellgard M.I."/>
        </authorList>
    </citation>
    <scope>NUCLEOTIDE SEQUENCE</scope>
    <source>
        <tissue evidence="2">Shoot tissue taken approximately 20 cm above the soil surface</tissue>
    </source>
</reference>
<organism evidence="2">
    <name type="scientific">Arundo donax</name>
    <name type="common">Giant reed</name>
    <name type="synonym">Donax arundinaceus</name>
    <dbReference type="NCBI Taxonomy" id="35708"/>
    <lineage>
        <taxon>Eukaryota</taxon>
        <taxon>Viridiplantae</taxon>
        <taxon>Streptophyta</taxon>
        <taxon>Embryophyta</taxon>
        <taxon>Tracheophyta</taxon>
        <taxon>Spermatophyta</taxon>
        <taxon>Magnoliopsida</taxon>
        <taxon>Liliopsida</taxon>
        <taxon>Poales</taxon>
        <taxon>Poaceae</taxon>
        <taxon>PACMAD clade</taxon>
        <taxon>Arundinoideae</taxon>
        <taxon>Arundineae</taxon>
        <taxon>Arundo</taxon>
    </lineage>
</organism>
<evidence type="ECO:0000256" key="1">
    <source>
        <dbReference type="SAM" id="MobiDB-lite"/>
    </source>
</evidence>
<reference evidence="2" key="1">
    <citation type="submission" date="2014-09" db="EMBL/GenBank/DDBJ databases">
        <authorList>
            <person name="Magalhaes I.L.F."/>
            <person name="Oliveira U."/>
            <person name="Santos F.R."/>
            <person name="Vidigal T.H.D.A."/>
            <person name="Brescovit A.D."/>
            <person name="Santos A.J."/>
        </authorList>
    </citation>
    <scope>NUCLEOTIDE SEQUENCE</scope>
    <source>
        <tissue evidence="2">Shoot tissue taken approximately 20 cm above the soil surface</tissue>
    </source>
</reference>
<proteinExistence type="predicted"/>
<dbReference type="AlphaFoldDB" id="A0A0A9FTE6"/>
<accession>A0A0A9FTE6</accession>
<name>A0A0A9FTE6_ARUDO</name>
<sequence>MSEYMIATTKNGAPTHVLRTHLPPPRPVYTRPPTPNMTRNERTNSHQMNHQRTHDEEHHRRGQI</sequence>
<dbReference type="EMBL" id="GBRH01184310">
    <property type="protein sequence ID" value="JAE13586.1"/>
    <property type="molecule type" value="Transcribed_RNA"/>
</dbReference>